<keyword evidence="4" id="KW-1185">Reference proteome</keyword>
<dbReference type="CDD" id="cd00093">
    <property type="entry name" value="HTH_XRE"/>
    <property type="match status" value="1"/>
</dbReference>
<dbReference type="RefSeq" id="WP_021944327.1">
    <property type="nucleotide sequence ID" value="NZ_JACOOX010000001.1"/>
</dbReference>
<proteinExistence type="predicted"/>
<evidence type="ECO:0000256" key="1">
    <source>
        <dbReference type="ARBA" id="ARBA00023125"/>
    </source>
</evidence>
<organism evidence="3 4">
    <name type="scientific">Coprococcus hominis</name>
    <name type="common">ex Liu et al. 2022</name>
    <dbReference type="NCBI Taxonomy" id="2763039"/>
    <lineage>
        <taxon>Bacteria</taxon>
        <taxon>Bacillati</taxon>
        <taxon>Bacillota</taxon>
        <taxon>Clostridia</taxon>
        <taxon>Lachnospirales</taxon>
        <taxon>Lachnospiraceae</taxon>
        <taxon>Coprococcus</taxon>
    </lineage>
</organism>
<feature type="domain" description="HTH cro/C1-type" evidence="2">
    <location>
        <begin position="12"/>
        <end position="66"/>
    </location>
</feature>
<dbReference type="PROSITE" id="PS50943">
    <property type="entry name" value="HTH_CROC1"/>
    <property type="match status" value="1"/>
</dbReference>
<dbReference type="GO" id="GO:0003677">
    <property type="term" value="F:DNA binding"/>
    <property type="evidence" value="ECO:0007669"/>
    <property type="project" value="UniProtKB-KW"/>
</dbReference>
<dbReference type="Pfam" id="PF01381">
    <property type="entry name" value="HTH_3"/>
    <property type="match status" value="1"/>
</dbReference>
<evidence type="ECO:0000313" key="3">
    <source>
        <dbReference type="EMBL" id="MBC5661543.1"/>
    </source>
</evidence>
<dbReference type="Gene3D" id="1.10.260.40">
    <property type="entry name" value="lambda repressor-like DNA-binding domains"/>
    <property type="match status" value="1"/>
</dbReference>
<accession>A0A8I0AD27</accession>
<dbReference type="AlphaFoldDB" id="A0A8I0AD27"/>
<evidence type="ECO:0000313" key="4">
    <source>
        <dbReference type="Proteomes" id="UP000615234"/>
    </source>
</evidence>
<sequence length="113" mass="13078">MENLYAQIGQRIVQIRRSNNLTQYQLAEMLDISVKHCSAIERGKSSLSLEKMIDFCDHFGVDLDYLIRGIKKSDTILSCIPHTVVEIMTSDDEKRKQLFIEYIEMFNSISNSD</sequence>
<keyword evidence="1" id="KW-0238">DNA-binding</keyword>
<gene>
    <name evidence="3" type="ORF">H8S09_01325</name>
</gene>
<dbReference type="PANTHER" id="PTHR46558:SF13">
    <property type="entry name" value="HTH-TYPE TRANSCRIPTIONAL REGULATOR IMMR"/>
    <property type="match status" value="1"/>
</dbReference>
<dbReference type="Proteomes" id="UP000615234">
    <property type="component" value="Unassembled WGS sequence"/>
</dbReference>
<dbReference type="PANTHER" id="PTHR46558">
    <property type="entry name" value="TRACRIPTIONAL REGULATORY PROTEIN-RELATED-RELATED"/>
    <property type="match status" value="1"/>
</dbReference>
<comment type="caution">
    <text evidence="3">The sequence shown here is derived from an EMBL/GenBank/DDBJ whole genome shotgun (WGS) entry which is preliminary data.</text>
</comment>
<reference evidence="3 4" key="1">
    <citation type="submission" date="2020-08" db="EMBL/GenBank/DDBJ databases">
        <title>Genome public.</title>
        <authorList>
            <person name="Liu C."/>
            <person name="Sun Q."/>
        </authorList>
    </citation>
    <scope>NUCLEOTIDE SEQUENCE [LARGE SCALE GENOMIC DNA]</scope>
    <source>
        <strain evidence="3 4">NSJ-10</strain>
    </source>
</reference>
<dbReference type="InterPro" id="IPR010982">
    <property type="entry name" value="Lambda_DNA-bd_dom_sf"/>
</dbReference>
<dbReference type="SUPFAM" id="SSF47413">
    <property type="entry name" value="lambda repressor-like DNA-binding domains"/>
    <property type="match status" value="1"/>
</dbReference>
<protein>
    <submittedName>
        <fullName evidence="3">Helix-turn-helix domain-containing protein</fullName>
    </submittedName>
</protein>
<dbReference type="SMART" id="SM00530">
    <property type="entry name" value="HTH_XRE"/>
    <property type="match status" value="1"/>
</dbReference>
<dbReference type="InterPro" id="IPR001387">
    <property type="entry name" value="Cro/C1-type_HTH"/>
</dbReference>
<dbReference type="EMBL" id="JACOOX010000001">
    <property type="protein sequence ID" value="MBC5661543.1"/>
    <property type="molecule type" value="Genomic_DNA"/>
</dbReference>
<name>A0A8I0AD27_9FIRM</name>
<evidence type="ECO:0000259" key="2">
    <source>
        <dbReference type="PROSITE" id="PS50943"/>
    </source>
</evidence>